<keyword evidence="9 11" id="KW-0486">Methionine biosynthesis</keyword>
<dbReference type="GO" id="GO:0035999">
    <property type="term" value="P:tetrahydrofolate interconversion"/>
    <property type="evidence" value="ECO:0007669"/>
    <property type="project" value="UniProtKB-UniRule"/>
</dbReference>
<evidence type="ECO:0000256" key="3">
    <source>
        <dbReference type="ARBA" id="ARBA00022605"/>
    </source>
</evidence>
<dbReference type="FunFam" id="3.40.50.720:FF:000094">
    <property type="entry name" value="Bifunctional protein FolD"/>
    <property type="match status" value="1"/>
</dbReference>
<sequence>MAELLKGAPVAAALDEKTREAVHLLKIRGVRPTLGILRVGERPDDTAYESAAVRRCEKLGIEVRRVSLPEDVKQGALLAQIARLNSDDNVHGVLMFRPLPVQLDEEEACAALMTSKDLDGVTPGSAALLYTGAPGGFAPCTAEAVIALLEHYGVPLEGRRAVVVGRSLVIGKPVAMLLLEKNATVTVCHSRTRALPELTRRADIVVAALGRAESLTADCFAPGQTVVDVGINYSEERGKLVGDVDFDAVSGLVAAITPVPAGVGAVTTAVLAKHVVRAAGGML</sequence>
<accession>A0A9D1JW59</accession>
<dbReference type="Pfam" id="PF00763">
    <property type="entry name" value="THF_DHG_CYH"/>
    <property type="match status" value="1"/>
</dbReference>
<comment type="caution">
    <text evidence="14">The sequence shown here is derived from an EMBL/GenBank/DDBJ whole genome shotgun (WGS) entry which is preliminary data.</text>
</comment>
<evidence type="ECO:0000256" key="10">
    <source>
        <dbReference type="ARBA" id="ARBA00023268"/>
    </source>
</evidence>
<dbReference type="GO" id="GO:0004477">
    <property type="term" value="F:methenyltetrahydrofolate cyclohydrolase activity"/>
    <property type="evidence" value="ECO:0007669"/>
    <property type="project" value="UniProtKB-UniRule"/>
</dbReference>
<keyword evidence="5 11" id="KW-0378">Hydrolase</keyword>
<dbReference type="GO" id="GO:0005829">
    <property type="term" value="C:cytosol"/>
    <property type="evidence" value="ECO:0007669"/>
    <property type="project" value="TreeGrafter"/>
</dbReference>
<comment type="subunit">
    <text evidence="11">Homodimer.</text>
</comment>
<evidence type="ECO:0000256" key="5">
    <source>
        <dbReference type="ARBA" id="ARBA00022801"/>
    </source>
</evidence>
<evidence type="ECO:0000256" key="11">
    <source>
        <dbReference type="HAMAP-Rule" id="MF_01576"/>
    </source>
</evidence>
<dbReference type="InterPro" id="IPR020630">
    <property type="entry name" value="THF_DH/CycHdrlase_cat_dom"/>
</dbReference>
<keyword evidence="8 11" id="KW-0368">Histidine biosynthesis</keyword>
<dbReference type="InterPro" id="IPR036291">
    <property type="entry name" value="NAD(P)-bd_dom_sf"/>
</dbReference>
<evidence type="ECO:0000256" key="8">
    <source>
        <dbReference type="ARBA" id="ARBA00023102"/>
    </source>
</evidence>
<organism evidence="14 15">
    <name type="scientific">Candidatus Scatomorpha merdipullorum</name>
    <dbReference type="NCBI Taxonomy" id="2840927"/>
    <lineage>
        <taxon>Bacteria</taxon>
        <taxon>Bacillati</taxon>
        <taxon>Bacillota</taxon>
        <taxon>Clostridia</taxon>
        <taxon>Eubacteriales</taxon>
        <taxon>Candidatus Scatomorpha</taxon>
    </lineage>
</organism>
<dbReference type="InterPro" id="IPR020631">
    <property type="entry name" value="THF_DH/CycHdrlase_NAD-bd_dom"/>
</dbReference>
<feature type="domain" description="Tetrahydrofolate dehydrogenase/cyclohydrolase catalytic" evidence="12">
    <location>
        <begin position="5"/>
        <end position="119"/>
    </location>
</feature>
<keyword evidence="6 11" id="KW-0521">NADP</keyword>
<protein>
    <recommendedName>
        <fullName evidence="11">Bifunctional protein FolD</fullName>
    </recommendedName>
    <domain>
        <recommendedName>
            <fullName evidence="11">Methylenetetrahydrofolate dehydrogenase</fullName>
            <ecNumber evidence="11">1.5.1.5</ecNumber>
        </recommendedName>
    </domain>
    <domain>
        <recommendedName>
            <fullName evidence="11">Methenyltetrahydrofolate cyclohydrolase</fullName>
            <ecNumber evidence="11">3.5.4.9</ecNumber>
        </recommendedName>
    </domain>
</protein>
<keyword evidence="7 11" id="KW-0560">Oxidoreductase</keyword>
<comment type="pathway">
    <text evidence="1 11">One-carbon metabolism; tetrahydrofolate interconversion.</text>
</comment>
<keyword evidence="2 11" id="KW-0554">One-carbon metabolism</keyword>
<dbReference type="HAMAP" id="MF_01576">
    <property type="entry name" value="THF_DHG_CYH"/>
    <property type="match status" value="1"/>
</dbReference>
<evidence type="ECO:0000256" key="9">
    <source>
        <dbReference type="ARBA" id="ARBA00023167"/>
    </source>
</evidence>
<evidence type="ECO:0000259" key="12">
    <source>
        <dbReference type="Pfam" id="PF00763"/>
    </source>
</evidence>
<feature type="binding site" evidence="11">
    <location>
        <begin position="165"/>
        <end position="167"/>
    </location>
    <ligand>
        <name>NADP(+)</name>
        <dbReference type="ChEBI" id="CHEBI:58349"/>
    </ligand>
</feature>
<dbReference type="SUPFAM" id="SSF53223">
    <property type="entry name" value="Aminoacid dehydrogenase-like, N-terminal domain"/>
    <property type="match status" value="1"/>
</dbReference>
<dbReference type="Pfam" id="PF02882">
    <property type="entry name" value="THF_DHG_CYH_C"/>
    <property type="match status" value="1"/>
</dbReference>
<dbReference type="Gene3D" id="3.40.50.10860">
    <property type="entry name" value="Leucine Dehydrogenase, chain A, domain 1"/>
    <property type="match status" value="1"/>
</dbReference>
<proteinExistence type="inferred from homology"/>
<reference evidence="14" key="2">
    <citation type="journal article" date="2021" name="PeerJ">
        <title>Extensive microbial diversity within the chicken gut microbiome revealed by metagenomics and culture.</title>
        <authorList>
            <person name="Gilroy R."/>
            <person name="Ravi A."/>
            <person name="Getino M."/>
            <person name="Pursley I."/>
            <person name="Horton D.L."/>
            <person name="Alikhan N.F."/>
            <person name="Baker D."/>
            <person name="Gharbi K."/>
            <person name="Hall N."/>
            <person name="Watson M."/>
            <person name="Adriaenssens E.M."/>
            <person name="Foster-Nyarko E."/>
            <person name="Jarju S."/>
            <person name="Secka A."/>
            <person name="Antonio M."/>
            <person name="Oren A."/>
            <person name="Chaudhuri R.R."/>
            <person name="La Ragione R."/>
            <person name="Hildebrand F."/>
            <person name="Pallen M.J."/>
        </authorList>
    </citation>
    <scope>NUCLEOTIDE SEQUENCE</scope>
    <source>
        <strain evidence="14">ChiHjej10B9-9673</strain>
    </source>
</reference>
<evidence type="ECO:0000259" key="13">
    <source>
        <dbReference type="Pfam" id="PF02882"/>
    </source>
</evidence>
<dbReference type="GO" id="GO:0009086">
    <property type="term" value="P:methionine biosynthetic process"/>
    <property type="evidence" value="ECO:0007669"/>
    <property type="project" value="UniProtKB-KW"/>
</dbReference>
<dbReference type="GO" id="GO:0000105">
    <property type="term" value="P:L-histidine biosynthetic process"/>
    <property type="evidence" value="ECO:0007669"/>
    <property type="project" value="UniProtKB-KW"/>
</dbReference>
<gene>
    <name evidence="11" type="primary">folD</name>
    <name evidence="14" type="ORF">IAC18_08300</name>
</gene>
<dbReference type="CDD" id="cd01080">
    <property type="entry name" value="NAD_bind_m-THF_DH_Cyclohyd"/>
    <property type="match status" value="1"/>
</dbReference>
<reference evidence="14" key="1">
    <citation type="submission" date="2020-10" db="EMBL/GenBank/DDBJ databases">
        <authorList>
            <person name="Gilroy R."/>
        </authorList>
    </citation>
    <scope>NUCLEOTIDE SEQUENCE</scope>
    <source>
        <strain evidence="14">ChiHjej10B9-9673</strain>
    </source>
</reference>
<dbReference type="InterPro" id="IPR000672">
    <property type="entry name" value="THF_DH/CycHdrlase"/>
</dbReference>
<evidence type="ECO:0000313" key="14">
    <source>
        <dbReference type="EMBL" id="HIS67553.1"/>
    </source>
</evidence>
<evidence type="ECO:0000256" key="2">
    <source>
        <dbReference type="ARBA" id="ARBA00022563"/>
    </source>
</evidence>
<evidence type="ECO:0000256" key="4">
    <source>
        <dbReference type="ARBA" id="ARBA00022755"/>
    </source>
</evidence>
<dbReference type="Gene3D" id="3.40.50.720">
    <property type="entry name" value="NAD(P)-binding Rossmann-like Domain"/>
    <property type="match status" value="1"/>
</dbReference>
<dbReference type="PANTHER" id="PTHR48099">
    <property type="entry name" value="C-1-TETRAHYDROFOLATE SYNTHASE, CYTOPLASMIC-RELATED"/>
    <property type="match status" value="1"/>
</dbReference>
<comment type="catalytic activity">
    <reaction evidence="11">
        <text>(6R)-5,10-methenyltetrahydrofolate + H2O = (6R)-10-formyltetrahydrofolate + H(+)</text>
        <dbReference type="Rhea" id="RHEA:23700"/>
        <dbReference type="ChEBI" id="CHEBI:15377"/>
        <dbReference type="ChEBI" id="CHEBI:15378"/>
        <dbReference type="ChEBI" id="CHEBI:57455"/>
        <dbReference type="ChEBI" id="CHEBI:195366"/>
        <dbReference type="EC" id="3.5.4.9"/>
    </reaction>
</comment>
<comment type="catalytic activity">
    <reaction evidence="11">
        <text>(6R)-5,10-methylene-5,6,7,8-tetrahydrofolate + NADP(+) = (6R)-5,10-methenyltetrahydrofolate + NADPH</text>
        <dbReference type="Rhea" id="RHEA:22812"/>
        <dbReference type="ChEBI" id="CHEBI:15636"/>
        <dbReference type="ChEBI" id="CHEBI:57455"/>
        <dbReference type="ChEBI" id="CHEBI:57783"/>
        <dbReference type="ChEBI" id="CHEBI:58349"/>
        <dbReference type="EC" id="1.5.1.5"/>
    </reaction>
</comment>
<dbReference type="InterPro" id="IPR046346">
    <property type="entry name" value="Aminoacid_DH-like_N_sf"/>
</dbReference>
<dbReference type="EC" id="3.5.4.9" evidence="11"/>
<dbReference type="Proteomes" id="UP000824001">
    <property type="component" value="Unassembled WGS sequence"/>
</dbReference>
<feature type="binding site" evidence="11">
    <location>
        <position position="231"/>
    </location>
    <ligand>
        <name>NADP(+)</name>
        <dbReference type="ChEBI" id="CHEBI:58349"/>
    </ligand>
</feature>
<name>A0A9D1JW59_9FIRM</name>
<dbReference type="EC" id="1.5.1.5" evidence="11"/>
<comment type="caution">
    <text evidence="11">Lacks conserved residue(s) required for the propagation of feature annotation.</text>
</comment>
<dbReference type="AlphaFoldDB" id="A0A9D1JW59"/>
<dbReference type="GO" id="GO:0006164">
    <property type="term" value="P:purine nucleotide biosynthetic process"/>
    <property type="evidence" value="ECO:0007669"/>
    <property type="project" value="UniProtKB-KW"/>
</dbReference>
<evidence type="ECO:0000256" key="6">
    <source>
        <dbReference type="ARBA" id="ARBA00022857"/>
    </source>
</evidence>
<keyword evidence="10 11" id="KW-0511">Multifunctional enzyme</keyword>
<evidence type="ECO:0000313" key="15">
    <source>
        <dbReference type="Proteomes" id="UP000824001"/>
    </source>
</evidence>
<dbReference type="SUPFAM" id="SSF51735">
    <property type="entry name" value="NAD(P)-binding Rossmann-fold domains"/>
    <property type="match status" value="1"/>
</dbReference>
<keyword evidence="4 11" id="KW-0658">Purine biosynthesis</keyword>
<dbReference type="EMBL" id="DVJK01000236">
    <property type="protein sequence ID" value="HIS67553.1"/>
    <property type="molecule type" value="Genomic_DNA"/>
</dbReference>
<feature type="domain" description="Tetrahydrofolate dehydrogenase/cyclohydrolase NAD(P)-binding" evidence="13">
    <location>
        <begin position="139"/>
        <end position="279"/>
    </location>
</feature>
<dbReference type="PRINTS" id="PR00085">
    <property type="entry name" value="THFDHDRGNASE"/>
</dbReference>
<comment type="function">
    <text evidence="11">Catalyzes the oxidation of 5,10-methylenetetrahydrofolate to 5,10-methenyltetrahydrofolate and then the hydrolysis of 5,10-methenyltetrahydrofolate to 10-formyltetrahydrofolate.</text>
</comment>
<keyword evidence="3 11" id="KW-0028">Amino-acid biosynthesis</keyword>
<dbReference type="PANTHER" id="PTHR48099:SF5">
    <property type="entry name" value="C-1-TETRAHYDROFOLATE SYNTHASE, CYTOPLASMIC"/>
    <property type="match status" value="1"/>
</dbReference>
<evidence type="ECO:0000256" key="7">
    <source>
        <dbReference type="ARBA" id="ARBA00023002"/>
    </source>
</evidence>
<evidence type="ECO:0000256" key="1">
    <source>
        <dbReference type="ARBA" id="ARBA00004777"/>
    </source>
</evidence>
<dbReference type="GO" id="GO:0004488">
    <property type="term" value="F:methylenetetrahydrofolate dehydrogenase (NADP+) activity"/>
    <property type="evidence" value="ECO:0007669"/>
    <property type="project" value="UniProtKB-UniRule"/>
</dbReference>
<comment type="similarity">
    <text evidence="11">Belongs to the tetrahydrofolate dehydrogenase/cyclohydrolase family.</text>
</comment>